<evidence type="ECO:0000256" key="7">
    <source>
        <dbReference type="ARBA" id="ARBA00022840"/>
    </source>
</evidence>
<feature type="region of interest" description="Disordered" evidence="11">
    <location>
        <begin position="1"/>
        <end position="21"/>
    </location>
</feature>
<dbReference type="InterPro" id="IPR025313">
    <property type="entry name" value="SPB4-like_CTE"/>
</dbReference>
<dbReference type="InterPro" id="IPR000629">
    <property type="entry name" value="RNA-helicase_DEAD-box_CS"/>
</dbReference>
<dbReference type="EMBL" id="JANBQB010000262">
    <property type="protein sequence ID" value="KAJ1978684.1"/>
    <property type="molecule type" value="Genomic_DNA"/>
</dbReference>
<dbReference type="GO" id="GO:0005730">
    <property type="term" value="C:nucleolus"/>
    <property type="evidence" value="ECO:0007669"/>
    <property type="project" value="UniProtKB-SubCell"/>
</dbReference>
<dbReference type="InterPro" id="IPR014014">
    <property type="entry name" value="RNA_helicase_DEAD_Q_motif"/>
</dbReference>
<dbReference type="CDD" id="cd18787">
    <property type="entry name" value="SF2_C_DEAD"/>
    <property type="match status" value="1"/>
</dbReference>
<reference evidence="15" key="1">
    <citation type="submission" date="2022-07" db="EMBL/GenBank/DDBJ databases">
        <title>Phylogenomic reconstructions and comparative analyses of Kickxellomycotina fungi.</title>
        <authorList>
            <person name="Reynolds N.K."/>
            <person name="Stajich J.E."/>
            <person name="Barry K."/>
            <person name="Grigoriev I.V."/>
            <person name="Crous P."/>
            <person name="Smith M.E."/>
        </authorList>
    </citation>
    <scope>NUCLEOTIDE SEQUENCE</scope>
    <source>
        <strain evidence="15">RSA 567</strain>
    </source>
</reference>
<accession>A0A9W8B2R4</accession>
<evidence type="ECO:0000259" key="14">
    <source>
        <dbReference type="PROSITE" id="PS51195"/>
    </source>
</evidence>
<comment type="domain">
    <text evidence="10">The Q motif is unique to and characteristic of the DEAD box family of RNA helicases and controls ATP binding and hydrolysis.</text>
</comment>
<evidence type="ECO:0000256" key="11">
    <source>
        <dbReference type="SAM" id="MobiDB-lite"/>
    </source>
</evidence>
<comment type="caution">
    <text evidence="15">The sequence shown here is derived from an EMBL/GenBank/DDBJ whole genome shotgun (WGS) entry which is preliminary data.</text>
</comment>
<dbReference type="GO" id="GO:0016787">
    <property type="term" value="F:hydrolase activity"/>
    <property type="evidence" value="ECO:0007669"/>
    <property type="project" value="UniProtKB-KW"/>
</dbReference>
<dbReference type="PROSITE" id="PS00039">
    <property type="entry name" value="DEAD_ATP_HELICASE"/>
    <property type="match status" value="1"/>
</dbReference>
<dbReference type="Pfam" id="PF00270">
    <property type="entry name" value="DEAD"/>
    <property type="match status" value="1"/>
</dbReference>
<feature type="compositionally biased region" description="Basic residues" evidence="11">
    <location>
        <begin position="780"/>
        <end position="793"/>
    </location>
</feature>
<feature type="short sequence motif" description="Q motif" evidence="9">
    <location>
        <begin position="48"/>
        <end position="76"/>
    </location>
</feature>
<feature type="compositionally biased region" description="Basic and acidic residues" evidence="11">
    <location>
        <begin position="526"/>
        <end position="540"/>
    </location>
</feature>
<comment type="function">
    <text evidence="10">RNA helicase.</text>
</comment>
<dbReference type="GO" id="GO:0006364">
    <property type="term" value="P:rRNA processing"/>
    <property type="evidence" value="ECO:0007669"/>
    <property type="project" value="UniProtKB-KW"/>
</dbReference>
<dbReference type="InterPro" id="IPR014001">
    <property type="entry name" value="Helicase_ATP-bd"/>
</dbReference>
<feature type="region of interest" description="Disordered" evidence="11">
    <location>
        <begin position="656"/>
        <end position="794"/>
    </location>
</feature>
<proteinExistence type="inferred from homology"/>
<sequence length="816" mass="92411">MGRKYRARKGHPGAKTGKALKPDQVEIARLEKQCATYEPPTLADGQTLQFSDMPLSRRTLGALKVAKYTEATEIQQKAIPLALKRRDILGAAKTGSGKTLGFLVPTLEMLYRARWTRVDGLGALIISPTRELAIQIFDVLRRIGGHHEFSAGLIIGGKEFEEEKQALYAMNILICTPGRLLQHMDQSPEFEYGNLKVLVLDEADRILDMGFKNTVNAILQNLPKDRLTWLFSATQTKSVGDLARLSLQDPEYVAVHEDAEFSTPAQLTQTYLVCELPQKLDVLFSFLKLHLKAKMLVFMASCKQVRFVYEIFCQLQPGTQLLHIHGRQKQSRRLDVFDKFKSTKNAVLFATDLAARGLDFPAVDWVVQMDCPDDTDTYIHRVGRTARYGSKGQALLFLLPSEQPAMLEHLHTKKIPITEYRIKEQRIRSIQKDIQYLCFKNAEMKYLAKKCFISYMRSVYLQKDKNVFNVHALPAEEFADTLGLPGAPIITFVEKSNAKNQRRTSTNPMVAADSSSDEPDTPQASSKDKTRGTTRIDKIFGRQNQDVLSSHYQKLVNKPKEHSLLGDIPHNDGSDLFVLRRADHTLESAIMLPDKGYQPISKQKNERLKKQRIKSELNQKWLFDDEGELQHAYDLKSESDFRRDGSVDQQISTYINQQRDSLARKDQQDREVARDKRREKTIKKKYGKQETRDDDEIVVTLADGAAGDDFQGDSDGDRGDSTENNAHDRTGPHIKGAGMNRDTRNDMPASKTAKKRARPSDKGQQDDSDDEPLSLAPGSHRPRQKPRDKKARVIHMAEPKTLAEEEDLALQLLQGI</sequence>
<dbReference type="InterPro" id="IPR011545">
    <property type="entry name" value="DEAD/DEAH_box_helicase_dom"/>
</dbReference>
<evidence type="ECO:0000256" key="5">
    <source>
        <dbReference type="ARBA" id="ARBA00022801"/>
    </source>
</evidence>
<feature type="domain" description="Helicase C-terminal" evidence="13">
    <location>
        <begin position="279"/>
        <end position="435"/>
    </location>
</feature>
<dbReference type="SMART" id="SM00490">
    <property type="entry name" value="HELICc"/>
    <property type="match status" value="1"/>
</dbReference>
<dbReference type="AlphaFoldDB" id="A0A9W8B2R4"/>
<feature type="domain" description="Helicase ATP-binding" evidence="12">
    <location>
        <begin position="79"/>
        <end position="253"/>
    </location>
</feature>
<feature type="compositionally biased region" description="Basic residues" evidence="11">
    <location>
        <begin position="1"/>
        <end position="12"/>
    </location>
</feature>
<keyword evidence="6 10" id="KW-0347">Helicase</keyword>
<dbReference type="GO" id="GO:0005524">
    <property type="term" value="F:ATP binding"/>
    <property type="evidence" value="ECO:0007669"/>
    <property type="project" value="UniProtKB-UniRule"/>
</dbReference>
<keyword evidence="2" id="KW-0690">Ribosome biogenesis</keyword>
<dbReference type="GO" id="GO:0003723">
    <property type="term" value="F:RNA binding"/>
    <property type="evidence" value="ECO:0007669"/>
    <property type="project" value="UniProtKB-UniRule"/>
</dbReference>
<keyword evidence="5 10" id="KW-0378">Hydrolase</keyword>
<dbReference type="PROSITE" id="PS51192">
    <property type="entry name" value="HELICASE_ATP_BIND_1"/>
    <property type="match status" value="1"/>
</dbReference>
<dbReference type="PROSITE" id="PS51194">
    <property type="entry name" value="HELICASE_CTER"/>
    <property type="match status" value="1"/>
</dbReference>
<dbReference type="InterPro" id="IPR001650">
    <property type="entry name" value="Helicase_C-like"/>
</dbReference>
<keyword evidence="8 10" id="KW-0694">RNA-binding</keyword>
<evidence type="ECO:0000259" key="13">
    <source>
        <dbReference type="PROSITE" id="PS51194"/>
    </source>
</evidence>
<evidence type="ECO:0000256" key="2">
    <source>
        <dbReference type="ARBA" id="ARBA00022517"/>
    </source>
</evidence>
<evidence type="ECO:0000313" key="16">
    <source>
        <dbReference type="Proteomes" id="UP001151582"/>
    </source>
</evidence>
<keyword evidence="4 10" id="KW-0547">Nucleotide-binding</keyword>
<dbReference type="Gene3D" id="3.40.50.300">
    <property type="entry name" value="P-loop containing nucleotide triphosphate hydrolases"/>
    <property type="match status" value="2"/>
</dbReference>
<dbReference type="SMART" id="SM01178">
    <property type="entry name" value="DUF4217"/>
    <property type="match status" value="1"/>
</dbReference>
<gene>
    <name evidence="15" type="primary">DBP4</name>
    <name evidence="15" type="ORF">H4R34_003114</name>
</gene>
<dbReference type="OrthoDB" id="10259640at2759"/>
<dbReference type="InterPro" id="IPR027417">
    <property type="entry name" value="P-loop_NTPase"/>
</dbReference>
<evidence type="ECO:0000256" key="8">
    <source>
        <dbReference type="ARBA" id="ARBA00022884"/>
    </source>
</evidence>
<keyword evidence="7 10" id="KW-0067">ATP-binding</keyword>
<feature type="compositionally biased region" description="Basic and acidic residues" evidence="11">
    <location>
        <begin position="661"/>
        <end position="678"/>
    </location>
</feature>
<name>A0A9W8B2R4_9FUNG</name>
<evidence type="ECO:0000256" key="3">
    <source>
        <dbReference type="ARBA" id="ARBA00022552"/>
    </source>
</evidence>
<evidence type="ECO:0000256" key="10">
    <source>
        <dbReference type="RuleBase" id="RU365068"/>
    </source>
</evidence>
<evidence type="ECO:0000313" key="15">
    <source>
        <dbReference type="EMBL" id="KAJ1978684.1"/>
    </source>
</evidence>
<dbReference type="EC" id="3.6.4.13" evidence="10"/>
<comment type="subcellular location">
    <subcellularLocation>
        <location evidence="1">Nucleus</location>
        <location evidence="1">Nucleolus</location>
    </subcellularLocation>
</comment>
<dbReference type="PROSITE" id="PS51195">
    <property type="entry name" value="Q_MOTIF"/>
    <property type="match status" value="1"/>
</dbReference>
<dbReference type="PANTHER" id="PTHR24031">
    <property type="entry name" value="RNA HELICASE"/>
    <property type="match status" value="1"/>
</dbReference>
<evidence type="ECO:0000256" key="4">
    <source>
        <dbReference type="ARBA" id="ARBA00022741"/>
    </source>
</evidence>
<evidence type="ECO:0000256" key="9">
    <source>
        <dbReference type="PROSITE-ProRule" id="PRU00552"/>
    </source>
</evidence>
<dbReference type="SMART" id="SM00487">
    <property type="entry name" value="DEXDc"/>
    <property type="match status" value="1"/>
</dbReference>
<evidence type="ECO:0000256" key="1">
    <source>
        <dbReference type="ARBA" id="ARBA00004604"/>
    </source>
</evidence>
<evidence type="ECO:0000256" key="6">
    <source>
        <dbReference type="ARBA" id="ARBA00022806"/>
    </source>
</evidence>
<dbReference type="Pfam" id="PF00271">
    <property type="entry name" value="Helicase_C"/>
    <property type="match status" value="1"/>
</dbReference>
<dbReference type="GO" id="GO:0003724">
    <property type="term" value="F:RNA helicase activity"/>
    <property type="evidence" value="ECO:0007669"/>
    <property type="project" value="UniProtKB-EC"/>
</dbReference>
<comment type="similarity">
    <text evidence="10">Belongs to the DEAD box helicase family.</text>
</comment>
<feature type="compositionally biased region" description="Basic and acidic residues" evidence="11">
    <location>
        <begin position="715"/>
        <end position="731"/>
    </location>
</feature>
<protein>
    <recommendedName>
        <fullName evidence="10">ATP-dependent RNA helicase</fullName>
        <ecNumber evidence="10">3.6.4.13</ecNumber>
    </recommendedName>
</protein>
<dbReference type="SUPFAM" id="SSF52540">
    <property type="entry name" value="P-loop containing nucleoside triphosphate hydrolases"/>
    <property type="match status" value="1"/>
</dbReference>
<feature type="domain" description="DEAD-box RNA helicase Q" evidence="14">
    <location>
        <begin position="48"/>
        <end position="76"/>
    </location>
</feature>
<evidence type="ECO:0000259" key="12">
    <source>
        <dbReference type="PROSITE" id="PS51192"/>
    </source>
</evidence>
<keyword evidence="3" id="KW-0698">rRNA processing</keyword>
<comment type="catalytic activity">
    <reaction evidence="10">
        <text>ATP + H2O = ADP + phosphate + H(+)</text>
        <dbReference type="Rhea" id="RHEA:13065"/>
        <dbReference type="ChEBI" id="CHEBI:15377"/>
        <dbReference type="ChEBI" id="CHEBI:15378"/>
        <dbReference type="ChEBI" id="CHEBI:30616"/>
        <dbReference type="ChEBI" id="CHEBI:43474"/>
        <dbReference type="ChEBI" id="CHEBI:456216"/>
        <dbReference type="EC" id="3.6.4.13"/>
    </reaction>
</comment>
<dbReference type="Pfam" id="PF13959">
    <property type="entry name" value="CTE_SPB4"/>
    <property type="match status" value="1"/>
</dbReference>
<organism evidence="15 16">
    <name type="scientific">Dimargaris verticillata</name>
    <dbReference type="NCBI Taxonomy" id="2761393"/>
    <lineage>
        <taxon>Eukaryota</taxon>
        <taxon>Fungi</taxon>
        <taxon>Fungi incertae sedis</taxon>
        <taxon>Zoopagomycota</taxon>
        <taxon>Kickxellomycotina</taxon>
        <taxon>Dimargaritomycetes</taxon>
        <taxon>Dimargaritales</taxon>
        <taxon>Dimargaritaceae</taxon>
        <taxon>Dimargaris</taxon>
    </lineage>
</organism>
<feature type="region of interest" description="Disordered" evidence="11">
    <location>
        <begin position="497"/>
        <end position="540"/>
    </location>
</feature>
<keyword evidence="16" id="KW-1185">Reference proteome</keyword>
<dbReference type="CDD" id="cd17941">
    <property type="entry name" value="DEADc_DDX10"/>
    <property type="match status" value="1"/>
</dbReference>
<dbReference type="Proteomes" id="UP001151582">
    <property type="component" value="Unassembled WGS sequence"/>
</dbReference>